<reference evidence="3" key="1">
    <citation type="journal article" date="2014" name="Int. J. Syst. Evol. Microbiol.">
        <title>Complete genome sequence of Corynebacterium casei LMG S-19264T (=DSM 44701T), isolated from a smear-ripened cheese.</title>
        <authorList>
            <consortium name="US DOE Joint Genome Institute (JGI-PGF)"/>
            <person name="Walter F."/>
            <person name="Albersmeier A."/>
            <person name="Kalinowski J."/>
            <person name="Ruckert C."/>
        </authorList>
    </citation>
    <scope>NUCLEOTIDE SEQUENCE</scope>
    <source>
        <strain evidence="3">CGMCC 4.7278</strain>
    </source>
</reference>
<reference evidence="3" key="2">
    <citation type="submission" date="2020-09" db="EMBL/GenBank/DDBJ databases">
        <authorList>
            <person name="Sun Q."/>
            <person name="Zhou Y."/>
        </authorList>
    </citation>
    <scope>NUCLEOTIDE SEQUENCE</scope>
    <source>
        <strain evidence="3">CGMCC 4.7278</strain>
    </source>
</reference>
<dbReference type="AlphaFoldDB" id="A0A917V487"/>
<comment type="caution">
    <text evidence="3">The sequence shown here is derived from an EMBL/GenBank/DDBJ whole genome shotgun (WGS) entry which is preliminary data.</text>
</comment>
<evidence type="ECO:0000256" key="1">
    <source>
        <dbReference type="ARBA" id="ARBA00023239"/>
    </source>
</evidence>
<dbReference type="InterPro" id="IPR032465">
    <property type="entry name" value="ACMSD"/>
</dbReference>
<dbReference type="GO" id="GO:0019748">
    <property type="term" value="P:secondary metabolic process"/>
    <property type="evidence" value="ECO:0007669"/>
    <property type="project" value="TreeGrafter"/>
</dbReference>
<proteinExistence type="predicted"/>
<dbReference type="PANTHER" id="PTHR21240:SF28">
    <property type="entry name" value="ISO-OROTATE DECARBOXYLASE (EUROFUNG)"/>
    <property type="match status" value="1"/>
</dbReference>
<name>A0A917V487_9NOCA</name>
<sequence length="292" mass="32935">MTDTAAYLADVRDRLDLPGIVDIHTHFMPDQVMRKVWAYFDSAGPLTGRPWPITYRDDEQVRLKTLRDFGVRAFTSLVYPHKPGMAEWLNSWTADFAARTPGCLHTATLFPEPDAPRYVTEAIDAGARIFKVHIQVGAYSPEDPLLDPVWQILADRDVPALIHCGSGPAPGEFTGPAPVARVLERFPNLRLIIAHMGTPEYSAFLDIADRFPRTYFDTTMVFTRFSEADAPFPTTERDRLVRMGDRILFGSDFPNIPYDYGEAVNALERLDLGDDWVRKVLSTNAVELFDLS</sequence>
<evidence type="ECO:0000313" key="3">
    <source>
        <dbReference type="EMBL" id="GGK34714.1"/>
    </source>
</evidence>
<gene>
    <name evidence="3" type="ORF">GCM10011591_02930</name>
</gene>
<evidence type="ECO:0000259" key="2">
    <source>
        <dbReference type="Pfam" id="PF04909"/>
    </source>
</evidence>
<keyword evidence="1" id="KW-0456">Lyase</keyword>
<dbReference type="EMBL" id="BMMW01000001">
    <property type="protein sequence ID" value="GGK34714.1"/>
    <property type="molecule type" value="Genomic_DNA"/>
</dbReference>
<dbReference type="GO" id="GO:0016831">
    <property type="term" value="F:carboxy-lyase activity"/>
    <property type="evidence" value="ECO:0007669"/>
    <property type="project" value="InterPro"/>
</dbReference>
<dbReference type="SUPFAM" id="SSF51556">
    <property type="entry name" value="Metallo-dependent hydrolases"/>
    <property type="match status" value="1"/>
</dbReference>
<evidence type="ECO:0000313" key="4">
    <source>
        <dbReference type="Proteomes" id="UP000612956"/>
    </source>
</evidence>
<dbReference type="CDD" id="cd01292">
    <property type="entry name" value="metallo-dependent_hydrolases"/>
    <property type="match status" value="1"/>
</dbReference>
<dbReference type="Pfam" id="PF04909">
    <property type="entry name" value="Amidohydro_2"/>
    <property type="match status" value="1"/>
</dbReference>
<dbReference type="Proteomes" id="UP000612956">
    <property type="component" value="Unassembled WGS sequence"/>
</dbReference>
<protein>
    <submittedName>
        <fullName evidence="3">Amidohydrolase</fullName>
    </submittedName>
</protein>
<feature type="domain" description="Amidohydrolase-related" evidence="2">
    <location>
        <begin position="21"/>
        <end position="291"/>
    </location>
</feature>
<organism evidence="3 4">
    <name type="scientific">Nocardia camponoti</name>
    <dbReference type="NCBI Taxonomy" id="1616106"/>
    <lineage>
        <taxon>Bacteria</taxon>
        <taxon>Bacillati</taxon>
        <taxon>Actinomycetota</taxon>
        <taxon>Actinomycetes</taxon>
        <taxon>Mycobacteriales</taxon>
        <taxon>Nocardiaceae</taxon>
        <taxon>Nocardia</taxon>
    </lineage>
</organism>
<dbReference type="PANTHER" id="PTHR21240">
    <property type="entry name" value="2-AMINO-3-CARBOXYLMUCONATE-6-SEMIALDEHYDE DECARBOXYLASE"/>
    <property type="match status" value="1"/>
</dbReference>
<dbReference type="RefSeq" id="WP_188826883.1">
    <property type="nucleotide sequence ID" value="NZ_BMMW01000001.1"/>
</dbReference>
<dbReference type="GO" id="GO:0016787">
    <property type="term" value="F:hydrolase activity"/>
    <property type="evidence" value="ECO:0007669"/>
    <property type="project" value="InterPro"/>
</dbReference>
<dbReference type="InterPro" id="IPR032466">
    <property type="entry name" value="Metal_Hydrolase"/>
</dbReference>
<dbReference type="GO" id="GO:0005737">
    <property type="term" value="C:cytoplasm"/>
    <property type="evidence" value="ECO:0007669"/>
    <property type="project" value="TreeGrafter"/>
</dbReference>
<dbReference type="Gene3D" id="3.20.20.140">
    <property type="entry name" value="Metal-dependent hydrolases"/>
    <property type="match status" value="1"/>
</dbReference>
<keyword evidence="4" id="KW-1185">Reference proteome</keyword>
<dbReference type="InterPro" id="IPR006680">
    <property type="entry name" value="Amidohydro-rel"/>
</dbReference>
<accession>A0A917V487</accession>